<keyword evidence="4" id="KW-0804">Transcription</keyword>
<keyword evidence="2" id="KW-0805">Transcription regulation</keyword>
<dbReference type="GO" id="GO:0005634">
    <property type="term" value="C:nucleus"/>
    <property type="evidence" value="ECO:0007669"/>
    <property type="project" value="UniProtKB-SubCell"/>
</dbReference>
<evidence type="ECO:0000256" key="5">
    <source>
        <dbReference type="ARBA" id="ARBA00023242"/>
    </source>
</evidence>
<evidence type="ECO:0000256" key="6">
    <source>
        <dbReference type="PROSITE-ProRule" id="PRU01313"/>
    </source>
</evidence>
<dbReference type="InterPro" id="IPR007604">
    <property type="entry name" value="CP2"/>
</dbReference>
<evidence type="ECO:0000313" key="10">
    <source>
        <dbReference type="Proteomes" id="UP001372834"/>
    </source>
</evidence>
<protein>
    <recommendedName>
        <fullName evidence="8">Grh/CP2 DB domain-containing protein</fullName>
    </recommendedName>
</protein>
<evidence type="ECO:0000256" key="4">
    <source>
        <dbReference type="ARBA" id="ARBA00023163"/>
    </source>
</evidence>
<evidence type="ECO:0000256" key="2">
    <source>
        <dbReference type="ARBA" id="ARBA00023015"/>
    </source>
</evidence>
<dbReference type="AlphaFoldDB" id="A0AAN8SEV5"/>
<keyword evidence="3 6" id="KW-0238">DNA-binding</keyword>
<evidence type="ECO:0000256" key="1">
    <source>
        <dbReference type="ARBA" id="ARBA00004123"/>
    </source>
</evidence>
<accession>A0AAN8SEV5</accession>
<organism evidence="9 10">
    <name type="scientific">Polyplax serrata</name>
    <name type="common">Common mouse louse</name>
    <dbReference type="NCBI Taxonomy" id="468196"/>
    <lineage>
        <taxon>Eukaryota</taxon>
        <taxon>Metazoa</taxon>
        <taxon>Ecdysozoa</taxon>
        <taxon>Arthropoda</taxon>
        <taxon>Hexapoda</taxon>
        <taxon>Insecta</taxon>
        <taxon>Pterygota</taxon>
        <taxon>Neoptera</taxon>
        <taxon>Paraneoptera</taxon>
        <taxon>Psocodea</taxon>
        <taxon>Troctomorpha</taxon>
        <taxon>Phthiraptera</taxon>
        <taxon>Anoplura</taxon>
        <taxon>Polyplacidae</taxon>
        <taxon>Polyplax</taxon>
    </lineage>
</organism>
<dbReference type="PROSITE" id="PS51968">
    <property type="entry name" value="GRH_CP2_DB"/>
    <property type="match status" value="1"/>
</dbReference>
<name>A0AAN8SEV5_POLSC</name>
<dbReference type="PANTHER" id="PTHR11037:SF20">
    <property type="entry name" value="PROTEIN GRAINYHEAD"/>
    <property type="match status" value="1"/>
</dbReference>
<keyword evidence="5 6" id="KW-0539">Nucleus</keyword>
<dbReference type="EMBL" id="JAWJWE010000002">
    <property type="protein sequence ID" value="KAK6643591.1"/>
    <property type="molecule type" value="Genomic_DNA"/>
</dbReference>
<feature type="region of interest" description="Disordered" evidence="7">
    <location>
        <begin position="94"/>
        <end position="121"/>
    </location>
</feature>
<dbReference type="InterPro" id="IPR040167">
    <property type="entry name" value="TF_CP2-like"/>
</dbReference>
<evidence type="ECO:0000259" key="8">
    <source>
        <dbReference type="PROSITE" id="PS51968"/>
    </source>
</evidence>
<sequence length="302" mass="34214">MGVFELCMDTRAGSQSVSQPVKHLMGAERKTRDEERRAAKRKMTATGRKKIDELYHPACERSEFYSMSDLSKPPVLFSPAEDSIDKSQMDLQNFYGHDPENGSLANGEPNSMGKQSPYLIHSKPATTPTLKFHNHFPPEPLDKKDGILDGGLTTDGTVFSPPLKRPKIMSAPPHNERVMLYVRQEGDEVYTPLHVVPPTTQGLLNSKKGPPKYAAHLRQHVSLLLPASKKIGLTGRKIVKFAISRRILYRIIRADHISGITVKIDDDMLRYYCNEDLFLMDIRQDRDESDMIEITLIELMDR</sequence>
<dbReference type="Pfam" id="PF25416">
    <property type="entry name" value="GRHL1_C"/>
    <property type="match status" value="2"/>
</dbReference>
<dbReference type="PANTHER" id="PTHR11037">
    <property type="entry name" value="TRANSCRIPTION FACTOR CP2"/>
    <property type="match status" value="1"/>
</dbReference>
<dbReference type="Proteomes" id="UP001372834">
    <property type="component" value="Unassembled WGS sequence"/>
</dbReference>
<dbReference type="GO" id="GO:0001228">
    <property type="term" value="F:DNA-binding transcription activator activity, RNA polymerase II-specific"/>
    <property type="evidence" value="ECO:0007669"/>
    <property type="project" value="TreeGrafter"/>
</dbReference>
<evidence type="ECO:0000256" key="7">
    <source>
        <dbReference type="SAM" id="MobiDB-lite"/>
    </source>
</evidence>
<reference evidence="9 10" key="1">
    <citation type="submission" date="2023-10" db="EMBL/GenBank/DDBJ databases">
        <title>Genomes of two closely related lineages of the louse Polyplax serrata with different host specificities.</title>
        <authorList>
            <person name="Martinu J."/>
            <person name="Tarabai H."/>
            <person name="Stefka J."/>
            <person name="Hypsa V."/>
        </authorList>
    </citation>
    <scope>NUCLEOTIDE SEQUENCE [LARGE SCALE GENOMIC DNA]</scope>
    <source>
        <strain evidence="9">HR10_N</strain>
    </source>
</reference>
<dbReference type="GO" id="GO:0000978">
    <property type="term" value="F:RNA polymerase II cis-regulatory region sequence-specific DNA binding"/>
    <property type="evidence" value="ECO:0007669"/>
    <property type="project" value="TreeGrafter"/>
</dbReference>
<evidence type="ECO:0000313" key="9">
    <source>
        <dbReference type="EMBL" id="KAK6643591.1"/>
    </source>
</evidence>
<comment type="subcellular location">
    <subcellularLocation>
        <location evidence="1 6">Nucleus</location>
    </subcellularLocation>
</comment>
<gene>
    <name evidence="9" type="ORF">RUM43_005101</name>
</gene>
<proteinExistence type="predicted"/>
<dbReference type="InterPro" id="IPR057520">
    <property type="entry name" value="GRHL1/CP2_C"/>
</dbReference>
<evidence type="ECO:0000256" key="3">
    <source>
        <dbReference type="ARBA" id="ARBA00023125"/>
    </source>
</evidence>
<feature type="domain" description="Grh/CP2 DB" evidence="8">
    <location>
        <begin position="1"/>
        <end position="78"/>
    </location>
</feature>
<comment type="caution">
    <text evidence="9">The sequence shown here is derived from an EMBL/GenBank/DDBJ whole genome shotgun (WGS) entry which is preliminary data.</text>
</comment>